<comment type="subcellular location">
    <subcellularLocation>
        <location evidence="2">Cytoplasm</location>
    </subcellularLocation>
</comment>
<dbReference type="PANTHER" id="PTHR21043:SF0">
    <property type="entry name" value="MITOCHONDRIAL ASSEMBLY OF RIBOSOMAL LARGE SUBUNIT PROTEIN 1"/>
    <property type="match status" value="1"/>
</dbReference>
<dbReference type="OrthoDB" id="9793681at2"/>
<gene>
    <name evidence="2" type="primary">rsfS</name>
    <name evidence="3" type="ORF">ADL15_01110</name>
</gene>
<protein>
    <recommendedName>
        <fullName evidence="2">Ribosomal silencing factor RsfS</fullName>
    </recommendedName>
</protein>
<name>A0A0X3VE22_9ACTN</name>
<dbReference type="RefSeq" id="WP_067684092.1">
    <property type="nucleotide sequence ID" value="NZ_LLZH01000001.1"/>
</dbReference>
<dbReference type="GO" id="GO:0090071">
    <property type="term" value="P:negative regulation of ribosome biogenesis"/>
    <property type="evidence" value="ECO:0007669"/>
    <property type="project" value="UniProtKB-UniRule"/>
</dbReference>
<keyword evidence="2" id="KW-0678">Repressor</keyword>
<proteinExistence type="inferred from homology"/>
<comment type="similarity">
    <text evidence="1 2">Belongs to the Iojap/RsfS family.</text>
</comment>
<dbReference type="GO" id="GO:0005737">
    <property type="term" value="C:cytoplasm"/>
    <property type="evidence" value="ECO:0007669"/>
    <property type="project" value="UniProtKB-SubCell"/>
</dbReference>
<dbReference type="NCBIfam" id="TIGR00090">
    <property type="entry name" value="rsfS_iojap_ybeB"/>
    <property type="match status" value="1"/>
</dbReference>
<dbReference type="PANTHER" id="PTHR21043">
    <property type="entry name" value="IOJAP SUPERFAMILY ORTHOLOG"/>
    <property type="match status" value="1"/>
</dbReference>
<evidence type="ECO:0000256" key="1">
    <source>
        <dbReference type="ARBA" id="ARBA00010574"/>
    </source>
</evidence>
<evidence type="ECO:0000313" key="3">
    <source>
        <dbReference type="EMBL" id="KUL42502.1"/>
    </source>
</evidence>
<evidence type="ECO:0000313" key="4">
    <source>
        <dbReference type="Proteomes" id="UP000053244"/>
    </source>
</evidence>
<dbReference type="Gene3D" id="3.30.460.10">
    <property type="entry name" value="Beta Polymerase, domain 2"/>
    <property type="match status" value="1"/>
</dbReference>
<dbReference type="GO" id="GO:0042256">
    <property type="term" value="P:cytosolic ribosome assembly"/>
    <property type="evidence" value="ECO:0007669"/>
    <property type="project" value="UniProtKB-UniRule"/>
</dbReference>
<dbReference type="AlphaFoldDB" id="A0A0X3VE22"/>
<dbReference type="FunFam" id="3.30.460.10:FF:000008">
    <property type="entry name" value="Ribosomal silencing factor RsfS"/>
    <property type="match status" value="1"/>
</dbReference>
<comment type="caution">
    <text evidence="3">The sequence shown here is derived from an EMBL/GenBank/DDBJ whole genome shotgun (WGS) entry which is preliminary data.</text>
</comment>
<dbReference type="HAMAP" id="MF_01477">
    <property type="entry name" value="Iojap_RsfS"/>
    <property type="match status" value="1"/>
</dbReference>
<organism evidence="3 4">
    <name type="scientific">Actinoplanes awajinensis subsp. mycoplanecinus</name>
    <dbReference type="NCBI Taxonomy" id="135947"/>
    <lineage>
        <taxon>Bacteria</taxon>
        <taxon>Bacillati</taxon>
        <taxon>Actinomycetota</taxon>
        <taxon>Actinomycetes</taxon>
        <taxon>Micromonosporales</taxon>
        <taxon>Micromonosporaceae</taxon>
        <taxon>Actinoplanes</taxon>
    </lineage>
</organism>
<accession>A0A0X3VE22</accession>
<dbReference type="GO" id="GO:0017148">
    <property type="term" value="P:negative regulation of translation"/>
    <property type="evidence" value="ECO:0007669"/>
    <property type="project" value="UniProtKB-UniRule"/>
</dbReference>
<keyword evidence="4" id="KW-1185">Reference proteome</keyword>
<dbReference type="SUPFAM" id="SSF81301">
    <property type="entry name" value="Nucleotidyltransferase"/>
    <property type="match status" value="1"/>
</dbReference>
<comment type="subunit">
    <text evidence="2">Interacts with ribosomal protein uL14 (rplN).</text>
</comment>
<keyword evidence="2" id="KW-0810">Translation regulation</keyword>
<dbReference type="InterPro" id="IPR043519">
    <property type="entry name" value="NT_sf"/>
</dbReference>
<dbReference type="InterPro" id="IPR004394">
    <property type="entry name" value="Iojap/RsfS/C7orf30"/>
</dbReference>
<keyword evidence="2" id="KW-0963">Cytoplasm</keyword>
<evidence type="ECO:0000256" key="2">
    <source>
        <dbReference type="HAMAP-Rule" id="MF_01477"/>
    </source>
</evidence>
<dbReference type="Proteomes" id="UP000053244">
    <property type="component" value="Unassembled WGS sequence"/>
</dbReference>
<dbReference type="EMBL" id="LLZH01000001">
    <property type="protein sequence ID" value="KUL42502.1"/>
    <property type="molecule type" value="Genomic_DNA"/>
</dbReference>
<sequence>MPATERAVELALTAAQAAADKKAQDITLIDVAEQLYITDAFVIASASNERQVVAIVDAIEEALVNLPEKAKPVRREGERQGRWVLLDYVDIVVHVQHSEEREFYALDKLWKDCPTIPFVDRDMVDAGAAGSEAS</sequence>
<dbReference type="Pfam" id="PF02410">
    <property type="entry name" value="RsfS"/>
    <property type="match status" value="1"/>
</dbReference>
<dbReference type="GO" id="GO:0043023">
    <property type="term" value="F:ribosomal large subunit binding"/>
    <property type="evidence" value="ECO:0007669"/>
    <property type="project" value="TreeGrafter"/>
</dbReference>
<reference evidence="3 4" key="1">
    <citation type="submission" date="2015-10" db="EMBL/GenBank/DDBJ databases">
        <authorList>
            <person name="Gilbert D.G."/>
        </authorList>
    </citation>
    <scope>NUCLEOTIDE SEQUENCE [LARGE SCALE GENOMIC DNA]</scope>
    <source>
        <strain evidence="3 4">NRRL B-16712</strain>
    </source>
</reference>
<comment type="function">
    <text evidence="2">Functions as a ribosomal silencing factor. Interacts with ribosomal protein uL14 (rplN), blocking formation of intersubunit bridge B8. Prevents association of the 30S and 50S ribosomal subunits and the formation of functional ribosomes, thus repressing translation.</text>
</comment>